<name>A0ABT9A020_9SPHN</name>
<evidence type="ECO:0000313" key="4">
    <source>
        <dbReference type="Proteomes" id="UP001176468"/>
    </source>
</evidence>
<dbReference type="Proteomes" id="UP001176468">
    <property type="component" value="Unassembled WGS sequence"/>
</dbReference>
<sequence length="1052" mass="108521">MTADRIDEPDAQYRSRWGFARLRRVLLVAALLLLVALIALWTQRKQIARGYADRFLAGQQVPGRYEIADLGFSRQRLTNVVLGDPAHPDLVADWVELDTAISTGGAQVRGVRAGRVRTRARLVNGALSFGALDRLLPKATGAPFALPAIRLGVEDGRMRIEAPQGVVGVKLSGSGLLSDGFAGRVAVVTRRWKQAGCDIADAQAAFSVTVASGASTLKGPVRARAIACGGIAAASPAVTLSLRLGKHLESWAGNARLAVASVERDGMRAAALGGRIGFNGTAKYTGGTAQLGSGAFAAGGVGGKALTLRGQYGFWNGGAKLNGRIEARAVSASAATLHTLAAYRETGAGTPLAPIVQAIADAGAKAARAADLSTDLSVALGTSNMIAVPRIEARAASGAYLSVGGGSGLHYGWPNDGVRIDTAVMMGGGGLPDARVTLAQAPGGAAQGVATIAPYQAGGARIALAPVRFSATPGGNTHVETIATLSGPLAGGRVDELRAPLSLYWNGRDRVIVNPSCTPLSVRRVAVSSLDLDPARLSLCPQGAGLVTLLGGRLGGGARLAAAKLTGTMGGAPLSLAASGGSLRLSDSGFTLAGVAARLGPADRQTRLDFAKIEGGAGKAGLGGRLSGGGGQIANVPLLLSAAAGDWRFAAGRLGLTGTLAVADAVTDAPRFKPLAADAVALDLTGGRISVRGMLAEPATRTKVADVAILHDLNTATGHADLTVPGISFGKDFQPDQITPLTFGVIAAVVGTVSGEGHIRWDKAGVTSDGSFGTGATDLAAAFGTVSGISGTIRFTDLLTLQSAPGQIVRIKTINPGVPVSDGTIRLQLLPGTRVKIEDGRWPFAGGALVLEPTVLDFAQPVERRMTFRVSNMDAGLFLQQFEFKNLDATGTFAGVLPMIFDSTGGRIENGNLSVTSGEGGTIAYVGEVSQKDVGFWGNLAFQSLKSLRYKRLGIEMNGPLAGEMITQVRFAGVAQGEGTKRNFLLDRLQKLPLVFNVTIKAPFRQLIDSAQSFYDPRRLIERNLPALLEEQKKKRGSAPKPVQPPASENAP</sequence>
<organism evidence="3 4">
    <name type="scientific">Sphingomonas immobilis</name>
    <dbReference type="NCBI Taxonomy" id="3063997"/>
    <lineage>
        <taxon>Bacteria</taxon>
        <taxon>Pseudomonadati</taxon>
        <taxon>Pseudomonadota</taxon>
        <taxon>Alphaproteobacteria</taxon>
        <taxon>Sphingomonadales</taxon>
        <taxon>Sphingomonadaceae</taxon>
        <taxon>Sphingomonas</taxon>
    </lineage>
</organism>
<accession>A0ABT9A020</accession>
<evidence type="ECO:0000256" key="2">
    <source>
        <dbReference type="SAM" id="Phobius"/>
    </source>
</evidence>
<feature type="transmembrane region" description="Helical" evidence="2">
    <location>
        <begin position="22"/>
        <end position="41"/>
    </location>
</feature>
<reference evidence="3" key="1">
    <citation type="submission" date="2023-07" db="EMBL/GenBank/DDBJ databases">
        <authorList>
            <person name="Kim M.K."/>
        </authorList>
    </citation>
    <scope>NUCLEOTIDE SEQUENCE</scope>
    <source>
        <strain evidence="3">CA1-15</strain>
    </source>
</reference>
<dbReference type="EMBL" id="JAUQSZ010000005">
    <property type="protein sequence ID" value="MDO7842600.1"/>
    <property type="molecule type" value="Genomic_DNA"/>
</dbReference>
<keyword evidence="2" id="KW-1133">Transmembrane helix</keyword>
<keyword evidence="2" id="KW-0472">Membrane</keyword>
<dbReference type="InterPro" id="IPR021730">
    <property type="entry name" value="YdbH"/>
</dbReference>
<evidence type="ECO:0000256" key="1">
    <source>
        <dbReference type="SAM" id="MobiDB-lite"/>
    </source>
</evidence>
<feature type="region of interest" description="Disordered" evidence="1">
    <location>
        <begin position="1031"/>
        <end position="1052"/>
    </location>
</feature>
<keyword evidence="4" id="KW-1185">Reference proteome</keyword>
<proteinExistence type="predicted"/>
<protein>
    <submittedName>
        <fullName evidence="3">YdbH domain-containing protein</fullName>
    </submittedName>
</protein>
<dbReference type="RefSeq" id="WP_304561053.1">
    <property type="nucleotide sequence ID" value="NZ_JAUQSZ010000005.1"/>
</dbReference>
<keyword evidence="2" id="KW-0812">Transmembrane</keyword>
<gene>
    <name evidence="3" type="ORF">Q5H94_09695</name>
</gene>
<dbReference type="Pfam" id="PF11739">
    <property type="entry name" value="YdbH-like"/>
    <property type="match status" value="1"/>
</dbReference>
<evidence type="ECO:0000313" key="3">
    <source>
        <dbReference type="EMBL" id="MDO7842600.1"/>
    </source>
</evidence>
<comment type="caution">
    <text evidence="3">The sequence shown here is derived from an EMBL/GenBank/DDBJ whole genome shotgun (WGS) entry which is preliminary data.</text>
</comment>